<evidence type="ECO:0000313" key="2">
    <source>
        <dbReference type="Proteomes" id="UP001159363"/>
    </source>
</evidence>
<name>A0ABQ9HN22_9NEOP</name>
<dbReference type="EMBL" id="JARBHB010000004">
    <property type="protein sequence ID" value="KAJ8885748.1"/>
    <property type="molecule type" value="Genomic_DNA"/>
</dbReference>
<comment type="caution">
    <text evidence="1">The sequence shown here is derived from an EMBL/GenBank/DDBJ whole genome shotgun (WGS) entry which is preliminary data.</text>
</comment>
<reference evidence="1 2" key="1">
    <citation type="submission" date="2023-02" db="EMBL/GenBank/DDBJ databases">
        <title>LHISI_Scaffold_Assembly.</title>
        <authorList>
            <person name="Stuart O.P."/>
            <person name="Cleave R."/>
            <person name="Magrath M.J.L."/>
            <person name="Mikheyev A.S."/>
        </authorList>
    </citation>
    <scope>NUCLEOTIDE SEQUENCE [LARGE SCALE GENOMIC DNA]</scope>
    <source>
        <strain evidence="1">Daus_M_001</strain>
        <tissue evidence="1">Leg muscle</tissue>
    </source>
</reference>
<gene>
    <name evidence="1" type="ORF">PR048_011948</name>
</gene>
<evidence type="ECO:0000313" key="1">
    <source>
        <dbReference type="EMBL" id="KAJ8885748.1"/>
    </source>
</evidence>
<proteinExistence type="predicted"/>
<protein>
    <submittedName>
        <fullName evidence="1">Uncharacterized protein</fullName>
    </submittedName>
</protein>
<accession>A0ABQ9HN22</accession>
<organism evidence="1 2">
    <name type="scientific">Dryococelus australis</name>
    <dbReference type="NCBI Taxonomy" id="614101"/>
    <lineage>
        <taxon>Eukaryota</taxon>
        <taxon>Metazoa</taxon>
        <taxon>Ecdysozoa</taxon>
        <taxon>Arthropoda</taxon>
        <taxon>Hexapoda</taxon>
        <taxon>Insecta</taxon>
        <taxon>Pterygota</taxon>
        <taxon>Neoptera</taxon>
        <taxon>Polyneoptera</taxon>
        <taxon>Phasmatodea</taxon>
        <taxon>Verophasmatodea</taxon>
        <taxon>Anareolatae</taxon>
        <taxon>Phasmatidae</taxon>
        <taxon>Eurycanthinae</taxon>
        <taxon>Dryococelus</taxon>
    </lineage>
</organism>
<keyword evidence="2" id="KW-1185">Reference proteome</keyword>
<dbReference type="Proteomes" id="UP001159363">
    <property type="component" value="Chromosome X"/>
</dbReference>
<sequence length="98" mass="11259">MKGMGSSHAAHMIWIRVAELCNQQLATAKMVASHDATRRNHWAEQSLPSVYMTWRPLQQSCQFICEKKTILGIPWLIEQNTNVETAVSHFHFGDQFMT</sequence>